<gene>
    <name evidence="11" type="ORF">GIY30_01260</name>
</gene>
<protein>
    <recommendedName>
        <fullName evidence="3">alcohol dehydrogenase</fullName>
        <ecNumber evidence="3">1.1.1.1</ecNumber>
    </recommendedName>
</protein>
<keyword evidence="5 9" id="KW-0862">Zinc</keyword>
<dbReference type="PANTHER" id="PTHR42940">
    <property type="entry name" value="ALCOHOL DEHYDROGENASE 1-RELATED"/>
    <property type="match status" value="1"/>
</dbReference>
<dbReference type="InterPro" id="IPR020843">
    <property type="entry name" value="ER"/>
</dbReference>
<dbReference type="EC" id="1.1.1.1" evidence="3"/>
<dbReference type="InterPro" id="IPR002328">
    <property type="entry name" value="ADH_Zn_CS"/>
</dbReference>
<dbReference type="CDD" id="cd05284">
    <property type="entry name" value="arabinose_DH_like"/>
    <property type="match status" value="1"/>
</dbReference>
<dbReference type="SUPFAM" id="SSF51735">
    <property type="entry name" value="NAD(P)-binding Rossmann-fold domains"/>
    <property type="match status" value="1"/>
</dbReference>
<dbReference type="InterPro" id="IPR011032">
    <property type="entry name" value="GroES-like_sf"/>
</dbReference>
<dbReference type="GO" id="GO:0004022">
    <property type="term" value="F:alcohol dehydrogenase (NAD+) activity"/>
    <property type="evidence" value="ECO:0007669"/>
    <property type="project" value="UniProtKB-EC"/>
</dbReference>
<comment type="catalytic activity">
    <reaction evidence="7">
        <text>a secondary alcohol + NAD(+) = a ketone + NADH + H(+)</text>
        <dbReference type="Rhea" id="RHEA:10740"/>
        <dbReference type="ChEBI" id="CHEBI:15378"/>
        <dbReference type="ChEBI" id="CHEBI:17087"/>
        <dbReference type="ChEBI" id="CHEBI:35681"/>
        <dbReference type="ChEBI" id="CHEBI:57540"/>
        <dbReference type="ChEBI" id="CHEBI:57945"/>
        <dbReference type="EC" id="1.1.1.1"/>
    </reaction>
</comment>
<comment type="catalytic activity">
    <reaction evidence="8">
        <text>a primary alcohol + NAD(+) = an aldehyde + NADH + H(+)</text>
        <dbReference type="Rhea" id="RHEA:10736"/>
        <dbReference type="ChEBI" id="CHEBI:15378"/>
        <dbReference type="ChEBI" id="CHEBI:15734"/>
        <dbReference type="ChEBI" id="CHEBI:17478"/>
        <dbReference type="ChEBI" id="CHEBI:57540"/>
        <dbReference type="ChEBI" id="CHEBI:57945"/>
        <dbReference type="EC" id="1.1.1.1"/>
    </reaction>
</comment>
<dbReference type="EMBL" id="WMBR01000001">
    <property type="protein sequence ID" value="MXP19995.1"/>
    <property type="molecule type" value="Genomic_DNA"/>
</dbReference>
<dbReference type="GO" id="GO:0008270">
    <property type="term" value="F:zinc ion binding"/>
    <property type="evidence" value="ECO:0007669"/>
    <property type="project" value="InterPro"/>
</dbReference>
<dbReference type="InterPro" id="IPR036291">
    <property type="entry name" value="NAD(P)-bd_dom_sf"/>
</dbReference>
<reference evidence="11 12" key="1">
    <citation type="submission" date="2019-11" db="EMBL/GenBank/DDBJ databases">
        <title>Gordonia sp. nov., a novel actinobacterium isolated from mangrove soil in Hainan.</title>
        <authorList>
            <person name="Huang X."/>
            <person name="Xie Y."/>
            <person name="Chu X."/>
            <person name="Xiao K."/>
        </authorList>
    </citation>
    <scope>NUCLEOTIDE SEQUENCE [LARGE SCALE GENOMIC DNA]</scope>
    <source>
        <strain evidence="11 12">HNM0687</strain>
    </source>
</reference>
<dbReference type="InterPro" id="IPR013154">
    <property type="entry name" value="ADH-like_N"/>
</dbReference>
<dbReference type="InterPro" id="IPR013149">
    <property type="entry name" value="ADH-like_C"/>
</dbReference>
<evidence type="ECO:0000313" key="11">
    <source>
        <dbReference type="EMBL" id="MXP19995.1"/>
    </source>
</evidence>
<keyword evidence="4 9" id="KW-0479">Metal-binding</keyword>
<keyword evidence="12" id="KW-1185">Reference proteome</keyword>
<name>A0A6L7GMH7_9ACTN</name>
<dbReference type="SMART" id="SM00829">
    <property type="entry name" value="PKS_ER"/>
    <property type="match status" value="1"/>
</dbReference>
<dbReference type="PANTHER" id="PTHR42940:SF8">
    <property type="entry name" value="VACUOLAR PROTEIN SORTING-ASSOCIATED PROTEIN 11"/>
    <property type="match status" value="1"/>
</dbReference>
<evidence type="ECO:0000259" key="10">
    <source>
        <dbReference type="SMART" id="SM00829"/>
    </source>
</evidence>
<evidence type="ECO:0000256" key="1">
    <source>
        <dbReference type="ARBA" id="ARBA00001947"/>
    </source>
</evidence>
<evidence type="ECO:0000313" key="12">
    <source>
        <dbReference type="Proteomes" id="UP000475545"/>
    </source>
</evidence>
<comment type="caution">
    <text evidence="11">The sequence shown here is derived from an EMBL/GenBank/DDBJ whole genome shotgun (WGS) entry which is preliminary data.</text>
</comment>
<dbReference type="Proteomes" id="UP000475545">
    <property type="component" value="Unassembled WGS sequence"/>
</dbReference>
<dbReference type="Gene3D" id="3.90.180.10">
    <property type="entry name" value="Medium-chain alcohol dehydrogenases, catalytic domain"/>
    <property type="match status" value="1"/>
</dbReference>
<dbReference type="PROSITE" id="PS00059">
    <property type="entry name" value="ADH_ZINC"/>
    <property type="match status" value="1"/>
</dbReference>
<evidence type="ECO:0000256" key="5">
    <source>
        <dbReference type="ARBA" id="ARBA00022833"/>
    </source>
</evidence>
<dbReference type="AlphaFoldDB" id="A0A6L7GMH7"/>
<evidence type="ECO:0000256" key="6">
    <source>
        <dbReference type="ARBA" id="ARBA00023002"/>
    </source>
</evidence>
<feature type="domain" description="Enoyl reductase (ER)" evidence="10">
    <location>
        <begin position="10"/>
        <end position="349"/>
    </location>
</feature>
<comment type="similarity">
    <text evidence="2 9">Belongs to the zinc-containing alcohol dehydrogenase family.</text>
</comment>
<organism evidence="11 12">
    <name type="scientific">Gordonia mangrovi</name>
    <dbReference type="NCBI Taxonomy" id="2665643"/>
    <lineage>
        <taxon>Bacteria</taxon>
        <taxon>Bacillati</taxon>
        <taxon>Actinomycetota</taxon>
        <taxon>Actinomycetes</taxon>
        <taxon>Mycobacteriales</taxon>
        <taxon>Gordoniaceae</taxon>
        <taxon>Gordonia</taxon>
    </lineage>
</organism>
<dbReference type="SUPFAM" id="SSF50129">
    <property type="entry name" value="GroES-like"/>
    <property type="match status" value="1"/>
</dbReference>
<evidence type="ECO:0000256" key="9">
    <source>
        <dbReference type="RuleBase" id="RU361277"/>
    </source>
</evidence>
<dbReference type="Gene3D" id="3.40.50.720">
    <property type="entry name" value="NAD(P)-binding Rossmann-like Domain"/>
    <property type="match status" value="1"/>
</dbReference>
<keyword evidence="6" id="KW-0560">Oxidoreductase</keyword>
<evidence type="ECO:0000256" key="8">
    <source>
        <dbReference type="ARBA" id="ARBA00049243"/>
    </source>
</evidence>
<accession>A0A6L7GMH7</accession>
<evidence type="ECO:0000256" key="4">
    <source>
        <dbReference type="ARBA" id="ARBA00022723"/>
    </source>
</evidence>
<dbReference type="Pfam" id="PF00107">
    <property type="entry name" value="ADH_zinc_N"/>
    <property type="match status" value="1"/>
</dbReference>
<comment type="cofactor">
    <cofactor evidence="1 9">
        <name>Zn(2+)</name>
        <dbReference type="ChEBI" id="CHEBI:29105"/>
    </cofactor>
</comment>
<evidence type="ECO:0000256" key="2">
    <source>
        <dbReference type="ARBA" id="ARBA00008072"/>
    </source>
</evidence>
<dbReference type="Pfam" id="PF08240">
    <property type="entry name" value="ADH_N"/>
    <property type="match status" value="1"/>
</dbReference>
<evidence type="ECO:0000256" key="7">
    <source>
        <dbReference type="ARBA" id="ARBA00049164"/>
    </source>
</evidence>
<evidence type="ECO:0000256" key="3">
    <source>
        <dbReference type="ARBA" id="ARBA00013190"/>
    </source>
</evidence>
<sequence length="351" mass="35922">MTAYRLDAWGSPPRLTTVPIPRPGPRDALIRVAGAGACRSDLHLMHRSDATGAPWPAGFVLGHENAGWVVEVGGDVRDHADGDAVIVMGAWGCGSCARCVSGVDPYCDHPERAAAPGGGGGLGLDGGMAEYMVVRDADRHLVPLPSGLPVAEAAPLSDAALTSYHAVRRSLPKLADPDATVTVVGIGGLGGFAVQALKGLTQATIVAVDVRPESRETAGRAGAHHLVAPDDTAAEKIRDITSGRGSDVVLDFVGSPDSLDLASSIVRPLGDLTVVGAAGGAASVGFGQRLPNEVSVQTTYWGSRSELADVVDLAARGVLSADVTTYPLDAVADAYRDLGDGRINGRAVILP</sequence>
<proteinExistence type="inferred from homology"/>